<proteinExistence type="predicted"/>
<evidence type="ECO:0000313" key="1">
    <source>
        <dbReference type="EMBL" id="ETW34408.1"/>
    </source>
</evidence>
<gene>
    <name evidence="1" type="ORF">PFTANZ_04898</name>
</gene>
<dbReference type="EMBL" id="KI926524">
    <property type="protein sequence ID" value="ETW34408.1"/>
    <property type="molecule type" value="Genomic_DNA"/>
</dbReference>
<sequence length="371" mass="44999">MDEQIKGYLNNFKNKVGKTILISSGKNNHKIDINYVKEVLIKSNIKRHIEINNKFVELFKRLNENINCLSELHNILCLEKNKHIDKYENLLSKEYFFEKKKKEESYINEKYCFIENIIKSMRTILLKCDEILDIFKELYLFFYLYLYKFACNINDFVGYLYNHKDVEENKKLKLLSMMNNKSNSNNYKNNDNTCNNNHNNYKNNDNICNNNHKNCNILFDNPCCFNKNLLCEIFCLNKICEEELAHFYPQKLFLSKFYNNKSINKFLKFILLKEKEEFNFIYLKEVELFFLLTCVLYYMERDMNLKVHMNEVIMKHINKNITGEKKEKINKNNKYLFDINNTLDEQIFKNYSKTIFYNPYMNKMKKISYII</sequence>
<dbReference type="OrthoDB" id="385625at2759"/>
<name>A0A024W1J2_PLAFA</name>
<organism evidence="1 2">
    <name type="scientific">Plasmodium falciparum Tanzania</name>
    <name type="common">2000708</name>
    <dbReference type="NCBI Taxonomy" id="1036725"/>
    <lineage>
        <taxon>Eukaryota</taxon>
        <taxon>Sar</taxon>
        <taxon>Alveolata</taxon>
        <taxon>Apicomplexa</taxon>
        <taxon>Aconoidasida</taxon>
        <taxon>Haemosporida</taxon>
        <taxon>Plasmodiidae</taxon>
        <taxon>Plasmodium</taxon>
        <taxon>Plasmodium (Laverania)</taxon>
    </lineage>
</organism>
<protein>
    <submittedName>
        <fullName evidence="1">Uncharacterized protein</fullName>
    </submittedName>
</protein>
<reference evidence="1 2" key="1">
    <citation type="submission" date="2013-02" db="EMBL/GenBank/DDBJ databases">
        <title>The Genome Annotation of Plasmodium falciparum Tanzania (2000708).</title>
        <authorList>
            <consortium name="The Broad Institute Genome Sequencing Platform"/>
            <consortium name="The Broad Institute Genome Sequencing Center for Infectious Disease"/>
            <person name="Neafsey D."/>
            <person name="Hoffman S."/>
            <person name="Volkman S."/>
            <person name="Rosenthal P."/>
            <person name="Walker B."/>
            <person name="Young S.K."/>
            <person name="Zeng Q."/>
            <person name="Gargeya S."/>
            <person name="Fitzgerald M."/>
            <person name="Haas B."/>
            <person name="Abouelleil A."/>
            <person name="Allen A.W."/>
            <person name="Alvarado L."/>
            <person name="Arachchi H.M."/>
            <person name="Berlin A.M."/>
            <person name="Chapman S.B."/>
            <person name="Gainer-Dewar J."/>
            <person name="Goldberg J."/>
            <person name="Griggs A."/>
            <person name="Gujja S."/>
            <person name="Hansen M."/>
            <person name="Howarth C."/>
            <person name="Imamovic A."/>
            <person name="Ireland A."/>
            <person name="Larimer J."/>
            <person name="McCowan C."/>
            <person name="Murphy C."/>
            <person name="Pearson M."/>
            <person name="Poon T.W."/>
            <person name="Priest M."/>
            <person name="Roberts A."/>
            <person name="Saif S."/>
            <person name="Shea T."/>
            <person name="Sisk P."/>
            <person name="Sykes S."/>
            <person name="Wortman J."/>
            <person name="Nusbaum C."/>
            <person name="Birren B."/>
        </authorList>
    </citation>
    <scope>NUCLEOTIDE SEQUENCE [LARGE SCALE GENOMIC DNA]</scope>
    <source>
        <strain evidence="2">Tanzania (2000708)</strain>
    </source>
</reference>
<dbReference type="eggNOG" id="ENOG502QY3G">
    <property type="taxonomic scope" value="Eukaryota"/>
</dbReference>
<dbReference type="AlphaFoldDB" id="A0A024W1J2"/>
<dbReference type="Proteomes" id="UP000030708">
    <property type="component" value="Unassembled WGS sequence"/>
</dbReference>
<reference evidence="1 2" key="2">
    <citation type="submission" date="2013-02" db="EMBL/GenBank/DDBJ databases">
        <title>The Genome Sequence of Plasmodium falciparum Tanzania (2000708).</title>
        <authorList>
            <consortium name="The Broad Institute Genome Sequencing Platform"/>
            <consortium name="The Broad Institute Genome Sequencing Center for Infectious Disease"/>
            <person name="Neafsey D."/>
            <person name="Cheeseman I."/>
            <person name="Volkman S."/>
            <person name="Adams J."/>
            <person name="Walker B."/>
            <person name="Young S.K."/>
            <person name="Zeng Q."/>
            <person name="Gargeya S."/>
            <person name="Fitzgerald M."/>
            <person name="Haas B."/>
            <person name="Abouelleil A."/>
            <person name="Alvarado L."/>
            <person name="Arachchi H.M."/>
            <person name="Berlin A.M."/>
            <person name="Chapman S.B."/>
            <person name="Dewar J."/>
            <person name="Goldberg J."/>
            <person name="Griggs A."/>
            <person name="Gujja S."/>
            <person name="Hansen M."/>
            <person name="Howarth C."/>
            <person name="Imamovic A."/>
            <person name="Larimer J."/>
            <person name="McCowan C."/>
            <person name="Murphy C."/>
            <person name="Neiman D."/>
            <person name="Pearson M."/>
            <person name="Priest M."/>
            <person name="Roberts A."/>
            <person name="Saif S."/>
            <person name="Shea T."/>
            <person name="Sisk P."/>
            <person name="Sykes S."/>
            <person name="Wortman J."/>
            <person name="Nusbaum C."/>
            <person name="Birren B."/>
        </authorList>
    </citation>
    <scope>NUCLEOTIDE SEQUENCE [LARGE SCALE GENOMIC DNA]</scope>
    <source>
        <strain evidence="2">Tanzania (2000708)</strain>
    </source>
</reference>
<accession>A0A024W1J2</accession>
<evidence type="ECO:0000313" key="2">
    <source>
        <dbReference type="Proteomes" id="UP000030708"/>
    </source>
</evidence>